<dbReference type="RefSeq" id="WP_284099296.1">
    <property type="nucleotide sequence ID" value="NZ_JARRAF010000002.1"/>
</dbReference>
<keyword evidence="6" id="KW-0624">Polysaccharide degradation</keyword>
<keyword evidence="8" id="KW-0732">Signal</keyword>
<dbReference type="InterPro" id="IPR017853">
    <property type="entry name" value="GH"/>
</dbReference>
<feature type="chain" id="PRO_5046155530" evidence="8">
    <location>
        <begin position="22"/>
        <end position="398"/>
    </location>
</feature>
<organism evidence="10 11">
    <name type="scientific">Parachitinimonas caeni</name>
    <dbReference type="NCBI Taxonomy" id="3031301"/>
    <lineage>
        <taxon>Bacteria</taxon>
        <taxon>Pseudomonadati</taxon>
        <taxon>Pseudomonadota</taxon>
        <taxon>Betaproteobacteria</taxon>
        <taxon>Neisseriales</taxon>
        <taxon>Chitinibacteraceae</taxon>
        <taxon>Parachitinimonas</taxon>
    </lineage>
</organism>
<keyword evidence="2 7" id="KW-0378">Hydrolase</keyword>
<keyword evidence="5 7" id="KW-0326">Glycosidase</keyword>
<keyword evidence="4" id="KW-0119">Carbohydrate metabolism</keyword>
<evidence type="ECO:0000256" key="2">
    <source>
        <dbReference type="ARBA" id="ARBA00022801"/>
    </source>
</evidence>
<dbReference type="Proteomes" id="UP001172778">
    <property type="component" value="Unassembled WGS sequence"/>
</dbReference>
<evidence type="ECO:0000256" key="3">
    <source>
        <dbReference type="ARBA" id="ARBA00023001"/>
    </source>
</evidence>
<evidence type="ECO:0000256" key="8">
    <source>
        <dbReference type="SAM" id="SignalP"/>
    </source>
</evidence>
<name>A0ABT7DV46_9NEIS</name>
<comment type="caution">
    <text evidence="10">The sequence shown here is derived from an EMBL/GenBank/DDBJ whole genome shotgun (WGS) entry which is preliminary data.</text>
</comment>
<evidence type="ECO:0000256" key="1">
    <source>
        <dbReference type="ARBA" id="ARBA00005641"/>
    </source>
</evidence>
<dbReference type="PANTHER" id="PTHR31297:SF41">
    <property type="entry name" value="ENDOGLUCANASE, PUTATIVE (AFU_ORTHOLOGUE AFUA_5G01830)-RELATED"/>
    <property type="match status" value="1"/>
</dbReference>
<protein>
    <submittedName>
        <fullName evidence="10">Cellulase family glycosylhydrolase</fullName>
    </submittedName>
</protein>
<feature type="domain" description="Glycoside hydrolase family 5" evidence="9">
    <location>
        <begin position="43"/>
        <end position="345"/>
    </location>
</feature>
<gene>
    <name evidence="10" type="ORF">PZA18_02965</name>
</gene>
<evidence type="ECO:0000256" key="6">
    <source>
        <dbReference type="ARBA" id="ARBA00023326"/>
    </source>
</evidence>
<accession>A0ABT7DV46</accession>
<evidence type="ECO:0000256" key="4">
    <source>
        <dbReference type="ARBA" id="ARBA00023277"/>
    </source>
</evidence>
<evidence type="ECO:0000313" key="11">
    <source>
        <dbReference type="Proteomes" id="UP001172778"/>
    </source>
</evidence>
<dbReference type="Gene3D" id="3.20.20.80">
    <property type="entry name" value="Glycosidases"/>
    <property type="match status" value="1"/>
</dbReference>
<keyword evidence="11" id="KW-1185">Reference proteome</keyword>
<reference evidence="10" key="1">
    <citation type="submission" date="2023-03" db="EMBL/GenBank/DDBJ databases">
        <title>Chitinimonas shenzhenensis gen. nov., sp. nov., a novel member of family Burkholderiaceae isolated from activated sludge collected in Shen Zhen, China.</title>
        <authorList>
            <person name="Wang X."/>
        </authorList>
    </citation>
    <scope>NUCLEOTIDE SEQUENCE</scope>
    <source>
        <strain evidence="10">DQS-5</strain>
    </source>
</reference>
<comment type="similarity">
    <text evidence="1 7">Belongs to the glycosyl hydrolase 5 (cellulase A) family.</text>
</comment>
<dbReference type="SUPFAM" id="SSF51445">
    <property type="entry name" value="(Trans)glycosidases"/>
    <property type="match status" value="1"/>
</dbReference>
<evidence type="ECO:0000256" key="7">
    <source>
        <dbReference type="RuleBase" id="RU361153"/>
    </source>
</evidence>
<evidence type="ECO:0000313" key="10">
    <source>
        <dbReference type="EMBL" id="MDK2123010.1"/>
    </source>
</evidence>
<dbReference type="InterPro" id="IPR001547">
    <property type="entry name" value="Glyco_hydro_5"/>
</dbReference>
<feature type="signal peptide" evidence="8">
    <location>
        <begin position="1"/>
        <end position="21"/>
    </location>
</feature>
<dbReference type="Pfam" id="PF00150">
    <property type="entry name" value="Cellulase"/>
    <property type="match status" value="1"/>
</dbReference>
<dbReference type="PANTHER" id="PTHR31297">
    <property type="entry name" value="GLUCAN ENDO-1,6-BETA-GLUCOSIDASE B"/>
    <property type="match status" value="1"/>
</dbReference>
<dbReference type="EMBL" id="JARRAF010000002">
    <property type="protein sequence ID" value="MDK2123010.1"/>
    <property type="molecule type" value="Genomic_DNA"/>
</dbReference>
<dbReference type="InterPro" id="IPR050386">
    <property type="entry name" value="Glycosyl_hydrolase_5"/>
</dbReference>
<proteinExistence type="inferred from homology"/>
<evidence type="ECO:0000259" key="9">
    <source>
        <dbReference type="Pfam" id="PF00150"/>
    </source>
</evidence>
<evidence type="ECO:0000256" key="5">
    <source>
        <dbReference type="ARBA" id="ARBA00023295"/>
    </source>
</evidence>
<keyword evidence="3" id="KW-0136">Cellulose degradation</keyword>
<sequence length="398" mass="44839">MTISRPFCSLLLACLLGQAQAADLIDFWNTPQHGGNSFNRLPPDLAYFKALKAYGASWVRLSYDKWQPAGRDFLLGNADRYQGLAAKDLATLKAALDRAQAAGLKVVITPLSLPGARWKQNNHNQFDDRLWQDKAYWQQSATFWQDLAAALKDHPAVAAYNLINEPAPEKKGDLAEHADPASMQRWYATHQGSTRDLPAFYTELIRAVRKVDTQTPIMVDAGWYGAADSFSYWPAPLADKRVLYSFHMYEPYAATSAPNLKRAKPYAYPGTVPYGEGKMDWNGQQVAAYLQGPMDWAKRVGIPANRLVAGEFGCVRQLAGCRQYLDDVLTVLDRHRLHWAFYSFREDAWDAMDYELGSGKVSWRYWEAIDKGLPDPVPRKATSEFEPIRRRLASPAPA</sequence>